<proteinExistence type="predicted"/>
<gene>
    <name evidence="3" type="ORF">F992_01721</name>
</gene>
<organism evidence="3 4">
    <name type="scientific">Acinetobacter modestus</name>
    <dbReference type="NCBI Taxonomy" id="1776740"/>
    <lineage>
        <taxon>Bacteria</taxon>
        <taxon>Pseudomonadati</taxon>
        <taxon>Pseudomonadota</taxon>
        <taxon>Gammaproteobacteria</taxon>
        <taxon>Moraxellales</taxon>
        <taxon>Moraxellaceae</taxon>
        <taxon>Acinetobacter</taxon>
    </lineage>
</organism>
<dbReference type="RefSeq" id="WP_004661784.1">
    <property type="nucleotide sequence ID" value="NZ_BMDV01000002.1"/>
</dbReference>
<evidence type="ECO:0000256" key="1">
    <source>
        <dbReference type="SAM" id="MobiDB-lite"/>
    </source>
</evidence>
<dbReference type="Proteomes" id="UP000013190">
    <property type="component" value="Unassembled WGS sequence"/>
</dbReference>
<evidence type="ECO:0000256" key="2">
    <source>
        <dbReference type="SAM" id="Phobius"/>
    </source>
</evidence>
<feature type="region of interest" description="Disordered" evidence="1">
    <location>
        <begin position="73"/>
        <end position="108"/>
    </location>
</feature>
<dbReference type="EMBL" id="APOJ01000023">
    <property type="protein sequence ID" value="ENU27115.1"/>
    <property type="molecule type" value="Genomic_DNA"/>
</dbReference>
<reference evidence="4" key="1">
    <citation type="submission" date="2013-02" db="EMBL/GenBank/DDBJ databases">
        <title>The Genome Sequence of Acinetobacter sp. NIPH 236.</title>
        <authorList>
            <consortium name="The Broad Institute Genome Sequencing Platform"/>
            <consortium name="The Broad Institute Genome Sequencing Center for Infectious Disease"/>
            <person name="Cerqueira G."/>
            <person name="Feldgarden M."/>
            <person name="Courvalin P."/>
            <person name="Perichon B."/>
            <person name="Grillot-Courvalin C."/>
            <person name="Clermont D."/>
            <person name="Rocha E."/>
            <person name="Yoon E.-J."/>
            <person name="Nemec A."/>
            <person name="Walker B."/>
            <person name="Young S.K."/>
            <person name="Zeng Q."/>
            <person name="Gargeya S."/>
            <person name="Fitzgerald M."/>
            <person name="Haas B."/>
            <person name="Abouelleil A."/>
            <person name="Alvarado L."/>
            <person name="Arachchi H.M."/>
            <person name="Berlin A.M."/>
            <person name="Chapman S.B."/>
            <person name="Dewar J."/>
            <person name="Goldberg J."/>
            <person name="Griggs A."/>
            <person name="Gujja S."/>
            <person name="Hansen M."/>
            <person name="Howarth C."/>
            <person name="Imamovic A."/>
            <person name="Larimer J."/>
            <person name="McCowan C."/>
            <person name="Murphy C."/>
            <person name="Neiman D."/>
            <person name="Pearson M."/>
            <person name="Priest M."/>
            <person name="Roberts A."/>
            <person name="Saif S."/>
            <person name="Shea T."/>
            <person name="Sisk P."/>
            <person name="Sykes S."/>
            <person name="Wortman J."/>
            <person name="Nusbaum C."/>
            <person name="Birren B."/>
        </authorList>
    </citation>
    <scope>NUCLEOTIDE SEQUENCE [LARGE SCALE GENOMIC DNA]</scope>
    <source>
        <strain evidence="4">NIPH 236</strain>
    </source>
</reference>
<evidence type="ECO:0000313" key="4">
    <source>
        <dbReference type="Proteomes" id="UP000013190"/>
    </source>
</evidence>
<accession>A0ABP2TY18</accession>
<keyword evidence="2" id="KW-0812">Transmembrane</keyword>
<comment type="caution">
    <text evidence="3">The sequence shown here is derived from an EMBL/GenBank/DDBJ whole genome shotgun (WGS) entry which is preliminary data.</text>
</comment>
<sequence>MDSSQINDFQQEPIRKVSILLGIGIFVMPYIFSWFTLREGYSKLAKIISFTWLAVLLAMLFIAAPKSENSSNYQTEKTVKNIEQNEQKTENSGEELETENSNTSNDYLANQDSKYTDVNSIGNKVSFFEIWKAANSPDATAQDIFYNYYPNTDFKNEFEKKDAFESIKSEIEDEMEKYKGIEYISIPIIDRVIYPSVREKQPSFTAFVSPDWSIFLDYNFEKQGFLLYGGKSHRKCFNEEQVHGFEIDSERECFIPISEDMKIPNHHDERLALFIKNLDEKKLIAYTGRVYAKLDEPSSYKENSKIDILGAEIELKIREPYLEFESPEKINELRELKKEIHSMFNGDVIYRFKMGDI</sequence>
<reference evidence="3 4" key="2">
    <citation type="journal article" date="2016" name="Int. J. Syst. Evol. Microbiol.">
        <title>Taxonomy of haemolytic and/or proteolytic strains of the genus Acinetobacter with the proposal of Acinetobacter courvalinii sp. nov. (genomic species 14 sensu Bouvet &amp; Jeanjean), Acinetobacter dispersus sp. nov. (genomic species 17), Acinetobacter modestus sp. nov., Acinetobacter proteolyticus sp. nov. and Acinetobacter vivianii sp. nov.</title>
        <authorList>
            <person name="Nemec A."/>
            <person name="Radolfova-Krizova L."/>
            <person name="Maixnerova M."/>
            <person name="Vrestiakova E."/>
            <person name="Jezek P."/>
            <person name="Sedo O."/>
        </authorList>
    </citation>
    <scope>NUCLEOTIDE SEQUENCE [LARGE SCALE GENOMIC DNA]</scope>
    <source>
        <strain evidence="3 4">NIPH 236</strain>
    </source>
</reference>
<protein>
    <submittedName>
        <fullName evidence="3">Uncharacterized protein</fullName>
    </submittedName>
</protein>
<evidence type="ECO:0000313" key="3">
    <source>
        <dbReference type="EMBL" id="ENU27115.1"/>
    </source>
</evidence>
<name>A0ABP2TY18_9GAMM</name>
<feature type="transmembrane region" description="Helical" evidence="2">
    <location>
        <begin position="44"/>
        <end position="64"/>
    </location>
</feature>
<keyword evidence="2" id="KW-0472">Membrane</keyword>
<keyword evidence="4" id="KW-1185">Reference proteome</keyword>
<feature type="compositionally biased region" description="Basic and acidic residues" evidence="1">
    <location>
        <begin position="77"/>
        <end position="91"/>
    </location>
</feature>
<dbReference type="GeneID" id="92835115"/>
<keyword evidence="2" id="KW-1133">Transmembrane helix</keyword>
<feature type="transmembrane region" description="Helical" evidence="2">
    <location>
        <begin position="17"/>
        <end position="37"/>
    </location>
</feature>